<comment type="caution">
    <text evidence="3">The sequence shown here is derived from an EMBL/GenBank/DDBJ whole genome shotgun (WGS) entry which is preliminary data.</text>
</comment>
<dbReference type="GO" id="GO:0004866">
    <property type="term" value="F:endopeptidase inhibitor activity"/>
    <property type="evidence" value="ECO:0007669"/>
    <property type="project" value="TreeGrafter"/>
</dbReference>
<dbReference type="EMBL" id="BIMX01000017">
    <property type="protein sequence ID" value="GCF00274.1"/>
    <property type="molecule type" value="Genomic_DNA"/>
</dbReference>
<protein>
    <recommendedName>
        <fullName evidence="5">Inhibitor I9 domain-containing protein</fullName>
    </recommendedName>
</protein>
<dbReference type="PANTHER" id="PTHR28288">
    <property type="entry name" value="PROTEASE B INHIBITOR 2"/>
    <property type="match status" value="1"/>
</dbReference>
<gene>
    <name evidence="3" type="ORF">ZYGM_000468</name>
</gene>
<proteinExistence type="inferred from homology"/>
<dbReference type="Gene3D" id="3.30.70.80">
    <property type="entry name" value="Peptidase S8 propeptide/proteinase inhibitor I9"/>
    <property type="match status" value="1"/>
</dbReference>
<dbReference type="InterPro" id="IPR052471">
    <property type="entry name" value="PBI_I9"/>
</dbReference>
<feature type="signal peptide" evidence="2">
    <location>
        <begin position="1"/>
        <end position="15"/>
    </location>
</feature>
<accession>A0A4C2E8X5</accession>
<dbReference type="GO" id="GO:0042144">
    <property type="term" value="P:vacuole fusion, non-autophagic"/>
    <property type="evidence" value="ECO:0007669"/>
    <property type="project" value="TreeGrafter"/>
</dbReference>
<evidence type="ECO:0000256" key="2">
    <source>
        <dbReference type="SAM" id="SignalP"/>
    </source>
</evidence>
<sequence length="101" mass="11264">MKLLAVISFIAGVYAVTTSYVVTVEQTDVPSSFIDSLKQRVKDVGGYITHEFSLIKGFTAELDDTEVSKLQGQVKQAELTSGYFVHIEKDSEVHTFARHEH</sequence>
<evidence type="ECO:0008006" key="5">
    <source>
        <dbReference type="Google" id="ProtNLM"/>
    </source>
</evidence>
<dbReference type="AlphaFoldDB" id="A0A4C2E8X5"/>
<name>A0A4C2E8X5_9SACH</name>
<keyword evidence="2" id="KW-0732">Signal</keyword>
<evidence type="ECO:0000256" key="1">
    <source>
        <dbReference type="ARBA" id="ARBA00038069"/>
    </source>
</evidence>
<evidence type="ECO:0000313" key="4">
    <source>
        <dbReference type="Proteomes" id="UP000301737"/>
    </source>
</evidence>
<dbReference type="PANTHER" id="PTHR28288:SF2">
    <property type="entry name" value="PROTEASE B INHIBITOR 2"/>
    <property type="match status" value="1"/>
</dbReference>
<comment type="similarity">
    <text evidence="1">Belongs to the protease inhibitor I9 family.</text>
</comment>
<evidence type="ECO:0000313" key="3">
    <source>
        <dbReference type="EMBL" id="GCF00274.1"/>
    </source>
</evidence>
<dbReference type="SUPFAM" id="SSF54897">
    <property type="entry name" value="Protease propeptides/inhibitors"/>
    <property type="match status" value="1"/>
</dbReference>
<keyword evidence="4" id="KW-1185">Reference proteome</keyword>
<organism evidence="3 4">
    <name type="scientific">Zygosaccharomyces mellis</name>
    <dbReference type="NCBI Taxonomy" id="42258"/>
    <lineage>
        <taxon>Eukaryota</taxon>
        <taxon>Fungi</taxon>
        <taxon>Dikarya</taxon>
        <taxon>Ascomycota</taxon>
        <taxon>Saccharomycotina</taxon>
        <taxon>Saccharomycetes</taxon>
        <taxon>Saccharomycetales</taxon>
        <taxon>Saccharomycetaceae</taxon>
        <taxon>Zygosaccharomyces</taxon>
    </lineage>
</organism>
<feature type="chain" id="PRO_5020424683" description="Inhibitor I9 domain-containing protein" evidence="2">
    <location>
        <begin position="16"/>
        <end position="101"/>
    </location>
</feature>
<dbReference type="Proteomes" id="UP000301737">
    <property type="component" value="Unassembled WGS sequence"/>
</dbReference>
<dbReference type="OrthoDB" id="5518345at2759"/>
<dbReference type="InterPro" id="IPR037045">
    <property type="entry name" value="S8pro/Inhibitor_I9_sf"/>
</dbReference>
<reference evidence="3 4" key="1">
    <citation type="submission" date="2019-01" db="EMBL/GenBank/DDBJ databases">
        <title>Draft Genome Sequencing of Zygosaccharomyces mellis Ca-7.</title>
        <authorList>
            <person name="Shiwa Y."/>
            <person name="Kanesaki Y."/>
            <person name="Ishige T."/>
            <person name="Mura K."/>
            <person name="Hori T."/>
            <person name="Tamura T."/>
        </authorList>
    </citation>
    <scope>NUCLEOTIDE SEQUENCE [LARGE SCALE GENOMIC DNA]</scope>
    <source>
        <strain evidence="3 4">Ca-7</strain>
    </source>
</reference>